<dbReference type="AlphaFoldDB" id="A0A5B7EWG0"/>
<accession>A0A5B7EWG0</accession>
<dbReference type="EMBL" id="VSRR010003567">
    <property type="protein sequence ID" value="MPC36644.1"/>
    <property type="molecule type" value="Genomic_DNA"/>
</dbReference>
<comment type="caution">
    <text evidence="1">The sequence shown here is derived from an EMBL/GenBank/DDBJ whole genome shotgun (WGS) entry which is preliminary data.</text>
</comment>
<gene>
    <name evidence="1" type="ORF">E2C01_030111</name>
</gene>
<organism evidence="1 2">
    <name type="scientific">Portunus trituberculatus</name>
    <name type="common">Swimming crab</name>
    <name type="synonym">Neptunus trituberculatus</name>
    <dbReference type="NCBI Taxonomy" id="210409"/>
    <lineage>
        <taxon>Eukaryota</taxon>
        <taxon>Metazoa</taxon>
        <taxon>Ecdysozoa</taxon>
        <taxon>Arthropoda</taxon>
        <taxon>Crustacea</taxon>
        <taxon>Multicrustacea</taxon>
        <taxon>Malacostraca</taxon>
        <taxon>Eumalacostraca</taxon>
        <taxon>Eucarida</taxon>
        <taxon>Decapoda</taxon>
        <taxon>Pleocyemata</taxon>
        <taxon>Brachyura</taxon>
        <taxon>Eubrachyura</taxon>
        <taxon>Portunoidea</taxon>
        <taxon>Portunidae</taxon>
        <taxon>Portuninae</taxon>
        <taxon>Portunus</taxon>
    </lineage>
</organism>
<proteinExistence type="predicted"/>
<protein>
    <submittedName>
        <fullName evidence="1">Uncharacterized protein</fullName>
    </submittedName>
</protein>
<sequence length="61" mass="6815">MLLANGNKTKMPIELPVPLKIKRALQSPRPPSMRVIVAHLNEIDRPAVHSLRPPLDKVLTC</sequence>
<dbReference type="Proteomes" id="UP000324222">
    <property type="component" value="Unassembled WGS sequence"/>
</dbReference>
<keyword evidence="2" id="KW-1185">Reference proteome</keyword>
<evidence type="ECO:0000313" key="1">
    <source>
        <dbReference type="EMBL" id="MPC36644.1"/>
    </source>
</evidence>
<evidence type="ECO:0000313" key="2">
    <source>
        <dbReference type="Proteomes" id="UP000324222"/>
    </source>
</evidence>
<name>A0A5B7EWG0_PORTR</name>
<reference evidence="1 2" key="1">
    <citation type="submission" date="2019-05" db="EMBL/GenBank/DDBJ databases">
        <title>Another draft genome of Portunus trituberculatus and its Hox gene families provides insights of decapod evolution.</title>
        <authorList>
            <person name="Jeong J.-H."/>
            <person name="Song I."/>
            <person name="Kim S."/>
            <person name="Choi T."/>
            <person name="Kim D."/>
            <person name="Ryu S."/>
            <person name="Kim W."/>
        </authorList>
    </citation>
    <scope>NUCLEOTIDE SEQUENCE [LARGE SCALE GENOMIC DNA]</scope>
    <source>
        <tissue evidence="1">Muscle</tissue>
    </source>
</reference>